<evidence type="ECO:0008006" key="8">
    <source>
        <dbReference type="Google" id="ProtNLM"/>
    </source>
</evidence>
<feature type="transmembrane region" description="Helical" evidence="4">
    <location>
        <begin position="527"/>
        <end position="550"/>
    </location>
</feature>
<dbReference type="Gene3D" id="2.120.10.80">
    <property type="entry name" value="Kelch-type beta propeller"/>
    <property type="match status" value="1"/>
</dbReference>
<comment type="caution">
    <text evidence="6">The sequence shown here is derived from an EMBL/GenBank/DDBJ whole genome shotgun (WGS) entry which is preliminary data.</text>
</comment>
<sequence length="752" mass="81614">MRLSAQLILGTCLASLPTVKCQFNNWQDSQVNTSICFWLQPRAALVRDTIYLDGGSIWWSPGLADGSVGQPVNNGNFQGYILNFNLSESFSTDTNVTGIMVKNLMSKARGGFASGISTEPNYYDGGMLANDAEFFLYGGALFEAKELYDTPGGDAVLGYRRYAYGPEKPLWQKGFTGGHLDSGVNRYVAYGAAVNAPSENKAWYFSGLTSPTRGPIVENSARPAVMAATVSDTLIGLDMSIQLEEKWSNMTLPPKIKGRSNAEVVWVPVGKQGILVVLGGVLYPEWATVGHKSANETASTLESPEFMRVIDIYDVASKEWYQQSTQGGPGAMARGCAVVAPASDFSSFNIYYYGGFDGIHQLKNYSDQVWVLSLPSFTWTLINEGRPQHARSGHKCFMPYPDQMLAFGGYTSINGTNLACLDQGPIVNFNLTSGQWMDSYAPSRFAPYGVHSSVVRVVGGDSSGGAKVTSPLPSGWSSKELGDIFATPYDRTKLTHHWPYATTPSPSASPTPSAVTVEPSTSPSLRAALPLIIVPLVFIAGLAVALWYMCVRRKRRGPYSTSDSTAVDSSRNVIMWLRGQRWSKQLTVSESHVTSNELEGSRGEPDTTPEICYEMPDNQVSELSGNPPLAELHATGFVPISTTNRRPSYLASEVSYPSEKSQQIRWATEEKLSLGSNETHDPPKISTGTKAGLREFQQAIAEEANMKTPVSPSIAGDRLYGDVMSPSSMVSPMQTIVSGEAGDTTKEKLVKI</sequence>
<evidence type="ECO:0000256" key="2">
    <source>
        <dbReference type="ARBA" id="ARBA00022737"/>
    </source>
</evidence>
<proteinExistence type="predicted"/>
<keyword evidence="4" id="KW-1133">Transmembrane helix</keyword>
<keyword evidence="4" id="KW-0812">Transmembrane</keyword>
<keyword evidence="1" id="KW-0880">Kelch repeat</keyword>
<feature type="compositionally biased region" description="Polar residues" evidence="3">
    <location>
        <begin position="588"/>
        <end position="598"/>
    </location>
</feature>
<feature type="signal peptide" evidence="5">
    <location>
        <begin position="1"/>
        <end position="21"/>
    </location>
</feature>
<organism evidence="6 7">
    <name type="scientific">Claviceps humidiphila</name>
    <dbReference type="NCBI Taxonomy" id="1294629"/>
    <lineage>
        <taxon>Eukaryota</taxon>
        <taxon>Fungi</taxon>
        <taxon>Dikarya</taxon>
        <taxon>Ascomycota</taxon>
        <taxon>Pezizomycotina</taxon>
        <taxon>Sordariomycetes</taxon>
        <taxon>Hypocreomycetidae</taxon>
        <taxon>Hypocreales</taxon>
        <taxon>Clavicipitaceae</taxon>
        <taxon>Claviceps</taxon>
    </lineage>
</organism>
<dbReference type="InterPro" id="IPR011043">
    <property type="entry name" value="Gal_Oxase/kelch_b-propeller"/>
</dbReference>
<keyword evidence="2" id="KW-0677">Repeat</keyword>
<feature type="chain" id="PRO_5040123845" description="Galactose oxidase/kelch, beta-propeller" evidence="5">
    <location>
        <begin position="22"/>
        <end position="752"/>
    </location>
</feature>
<gene>
    <name evidence="6" type="ORF">E4U13_005153</name>
</gene>
<evidence type="ECO:0000313" key="7">
    <source>
        <dbReference type="Proteomes" id="UP000732380"/>
    </source>
</evidence>
<dbReference type="PANTHER" id="PTHR46228:SF2">
    <property type="entry name" value="KELCH REPEAT PROTEIN (AFU_ORTHOLOGUE AFUA_4G14350)"/>
    <property type="match status" value="1"/>
</dbReference>
<reference evidence="6 7" key="1">
    <citation type="journal article" date="2020" name="bioRxiv">
        <title>Whole genome comparisons of ergot fungi reveals the divergence and evolution of species within the genus Claviceps are the result of varying mechanisms driving genome evolution and host range expansion.</title>
        <authorList>
            <person name="Wyka S.A."/>
            <person name="Mondo S.J."/>
            <person name="Liu M."/>
            <person name="Dettman J."/>
            <person name="Nalam V."/>
            <person name="Broders K.D."/>
        </authorList>
    </citation>
    <scope>NUCLEOTIDE SEQUENCE [LARGE SCALE GENOMIC DNA]</scope>
    <source>
        <strain evidence="6 7">LM576</strain>
    </source>
</reference>
<keyword evidence="7" id="KW-1185">Reference proteome</keyword>
<dbReference type="AlphaFoldDB" id="A0A9P7Q7I3"/>
<evidence type="ECO:0000256" key="1">
    <source>
        <dbReference type="ARBA" id="ARBA00022441"/>
    </source>
</evidence>
<feature type="region of interest" description="Disordered" evidence="3">
    <location>
        <begin position="588"/>
        <end position="608"/>
    </location>
</feature>
<evidence type="ECO:0000256" key="5">
    <source>
        <dbReference type="SAM" id="SignalP"/>
    </source>
</evidence>
<dbReference type="EMBL" id="SRQM01000041">
    <property type="protein sequence ID" value="KAG6121252.1"/>
    <property type="molecule type" value="Genomic_DNA"/>
</dbReference>
<accession>A0A9P7Q7I3</accession>
<dbReference type="InterPro" id="IPR015915">
    <property type="entry name" value="Kelch-typ_b-propeller"/>
</dbReference>
<evidence type="ECO:0000313" key="6">
    <source>
        <dbReference type="EMBL" id="KAG6121252.1"/>
    </source>
</evidence>
<keyword evidence="5" id="KW-0732">Signal</keyword>
<dbReference type="Proteomes" id="UP000732380">
    <property type="component" value="Unassembled WGS sequence"/>
</dbReference>
<dbReference type="PANTHER" id="PTHR46228">
    <property type="entry name" value="KELCH DOMAIN-CONTAINING PROTEIN"/>
    <property type="match status" value="1"/>
</dbReference>
<evidence type="ECO:0000256" key="4">
    <source>
        <dbReference type="SAM" id="Phobius"/>
    </source>
</evidence>
<evidence type="ECO:0000256" key="3">
    <source>
        <dbReference type="SAM" id="MobiDB-lite"/>
    </source>
</evidence>
<dbReference type="SUPFAM" id="SSF50965">
    <property type="entry name" value="Galactose oxidase, central domain"/>
    <property type="match status" value="1"/>
</dbReference>
<keyword evidence="4" id="KW-0472">Membrane</keyword>
<protein>
    <recommendedName>
        <fullName evidence="8">Galactose oxidase/kelch, beta-propeller</fullName>
    </recommendedName>
</protein>
<name>A0A9P7Q7I3_9HYPO</name>